<reference evidence="2" key="1">
    <citation type="submission" date="2016-06" db="EMBL/GenBank/DDBJ databases">
        <title>Parallel loss of symbiosis genes in relatives of nitrogen-fixing non-legume Parasponia.</title>
        <authorList>
            <person name="Van Velzen R."/>
            <person name="Holmer R."/>
            <person name="Bu F."/>
            <person name="Rutten L."/>
            <person name="Van Zeijl A."/>
            <person name="Liu W."/>
            <person name="Santuari L."/>
            <person name="Cao Q."/>
            <person name="Sharma T."/>
            <person name="Shen D."/>
            <person name="Roswanjaya Y."/>
            <person name="Wardhani T."/>
            <person name="Kalhor M.S."/>
            <person name="Jansen J."/>
            <person name="Van den Hoogen J."/>
            <person name="Gungor B."/>
            <person name="Hartog M."/>
            <person name="Hontelez J."/>
            <person name="Verver J."/>
            <person name="Yang W.-C."/>
            <person name="Schijlen E."/>
            <person name="Repin R."/>
            <person name="Schilthuizen M."/>
            <person name="Schranz E."/>
            <person name="Heidstra R."/>
            <person name="Miyata K."/>
            <person name="Fedorova E."/>
            <person name="Kohlen W."/>
            <person name="Bisseling T."/>
            <person name="Smit S."/>
            <person name="Geurts R."/>
        </authorList>
    </citation>
    <scope>NUCLEOTIDE SEQUENCE [LARGE SCALE GENOMIC DNA]</scope>
    <source>
        <strain evidence="2">cv. WU1-14</strain>
    </source>
</reference>
<evidence type="ECO:0000313" key="1">
    <source>
        <dbReference type="EMBL" id="PON59276.1"/>
    </source>
</evidence>
<name>A0A2P5CDZ8_PARAD</name>
<gene>
    <name evidence="1" type="ORF">PanWU01x14_160250</name>
</gene>
<feature type="non-terminal residue" evidence="1">
    <location>
        <position position="51"/>
    </location>
</feature>
<dbReference type="Proteomes" id="UP000237105">
    <property type="component" value="Unassembled WGS sequence"/>
</dbReference>
<comment type="caution">
    <text evidence="1">The sequence shown here is derived from an EMBL/GenBank/DDBJ whole genome shotgun (WGS) entry which is preliminary data.</text>
</comment>
<sequence length="51" mass="5608">MVKMICTEQVKVQTLTGYVIGALGRRRKGKPAAKEDDKIIMILAIVHGVVQ</sequence>
<dbReference type="AlphaFoldDB" id="A0A2P5CDZ8"/>
<keyword evidence="2" id="KW-1185">Reference proteome</keyword>
<organism evidence="1 2">
    <name type="scientific">Parasponia andersonii</name>
    <name type="common">Sponia andersonii</name>
    <dbReference type="NCBI Taxonomy" id="3476"/>
    <lineage>
        <taxon>Eukaryota</taxon>
        <taxon>Viridiplantae</taxon>
        <taxon>Streptophyta</taxon>
        <taxon>Embryophyta</taxon>
        <taxon>Tracheophyta</taxon>
        <taxon>Spermatophyta</taxon>
        <taxon>Magnoliopsida</taxon>
        <taxon>eudicotyledons</taxon>
        <taxon>Gunneridae</taxon>
        <taxon>Pentapetalae</taxon>
        <taxon>rosids</taxon>
        <taxon>fabids</taxon>
        <taxon>Rosales</taxon>
        <taxon>Cannabaceae</taxon>
        <taxon>Parasponia</taxon>
    </lineage>
</organism>
<evidence type="ECO:0000313" key="2">
    <source>
        <dbReference type="Proteomes" id="UP000237105"/>
    </source>
</evidence>
<proteinExistence type="predicted"/>
<dbReference type="EMBL" id="JXTB01000141">
    <property type="protein sequence ID" value="PON59276.1"/>
    <property type="molecule type" value="Genomic_DNA"/>
</dbReference>
<protein>
    <submittedName>
        <fullName evidence="1">Uncharacterized protein</fullName>
    </submittedName>
</protein>
<accession>A0A2P5CDZ8</accession>